<organism evidence="1 2">
    <name type="scientific">Aeromonas schubertii</name>
    <dbReference type="NCBI Taxonomy" id="652"/>
    <lineage>
        <taxon>Bacteria</taxon>
        <taxon>Pseudomonadati</taxon>
        <taxon>Pseudomonadota</taxon>
        <taxon>Gammaproteobacteria</taxon>
        <taxon>Aeromonadales</taxon>
        <taxon>Aeromonadaceae</taxon>
        <taxon>Aeromonas</taxon>
    </lineage>
</organism>
<reference evidence="1 2" key="2">
    <citation type="journal article" date="2016" name="Genome Announc.">
        <title>Complete Genome Sequence of the Highly Virulent Aeromonas schubertii Strain WL1483, Isolated from Diseased Snakehead Fish (Channa argus) in China.</title>
        <authorList>
            <person name="Liu L."/>
            <person name="Li N."/>
            <person name="Zhang D."/>
            <person name="Fu X."/>
            <person name="Shi C."/>
            <person name="Lin Q."/>
            <person name="Hao G."/>
        </authorList>
    </citation>
    <scope>NUCLEOTIDE SEQUENCE [LARGE SCALE GENOMIC DNA]</scope>
    <source>
        <strain evidence="1 2">WL1483</strain>
    </source>
</reference>
<name>A0A0S2SH26_9GAMM</name>
<protein>
    <recommendedName>
        <fullName evidence="3">Phage protein</fullName>
    </recommendedName>
</protein>
<dbReference type="RefSeq" id="WP_060587444.1">
    <property type="nucleotide sequence ID" value="NZ_CP013067.1"/>
</dbReference>
<evidence type="ECO:0008006" key="3">
    <source>
        <dbReference type="Google" id="ProtNLM"/>
    </source>
</evidence>
<gene>
    <name evidence="1" type="ORF">WL1483_1603</name>
</gene>
<dbReference type="EMBL" id="CP013067">
    <property type="protein sequence ID" value="ALP41022.1"/>
    <property type="molecule type" value="Genomic_DNA"/>
</dbReference>
<evidence type="ECO:0000313" key="1">
    <source>
        <dbReference type="EMBL" id="ALP41022.1"/>
    </source>
</evidence>
<dbReference type="AlphaFoldDB" id="A0A0S2SH26"/>
<dbReference type="Proteomes" id="UP000058114">
    <property type="component" value="Chromosome"/>
</dbReference>
<dbReference type="KEGG" id="asr:WL1483_1603"/>
<reference evidence="2" key="1">
    <citation type="submission" date="2015-10" db="EMBL/GenBank/DDBJ databases">
        <title>Complete Genome Sequence of Aeromonas schubertii strain WL1483.</title>
        <authorList>
            <person name="Liu L."/>
        </authorList>
    </citation>
    <scope>NUCLEOTIDE SEQUENCE [LARGE SCALE GENOMIC DNA]</scope>
    <source>
        <strain evidence="2">WL1483</strain>
    </source>
</reference>
<accession>A0A0S2SH26</accession>
<evidence type="ECO:0000313" key="2">
    <source>
        <dbReference type="Proteomes" id="UP000058114"/>
    </source>
</evidence>
<proteinExistence type="predicted"/>
<sequence>MNKTTGIDHLSAAPQLPESAAPWWEDGKSIADEVQEPAFLARGIMALWRRLRGWLVQPLAQQDPLTCSESLLALLAWERDITRFKGEPLDLFRKRVKFAFINARDAGGTAGFVDIFGRFDITLRAQMERIDGMDWDIILLLLDEHSDQLTERLAHELVKQYRRTCRRYNVGVTAFTDQQQLGCAEFSASYQTITASTDVELAGSVWGHCVRAAQPISASYVTTEAKWPKS</sequence>
<dbReference type="PATRIC" id="fig|652.5.peg.3794"/>